<feature type="disulfide bond" evidence="2">
    <location>
        <begin position="290"/>
        <end position="305"/>
    </location>
</feature>
<evidence type="ECO:0000256" key="2">
    <source>
        <dbReference type="PROSITE-ProRule" id="PRU00124"/>
    </source>
</evidence>
<evidence type="ECO:0000256" key="3">
    <source>
        <dbReference type="PROSITE-ProRule" id="PRU01172"/>
    </source>
</evidence>
<evidence type="ECO:0000313" key="5">
    <source>
        <dbReference type="EMBL" id="KAA0202631.1"/>
    </source>
</evidence>
<comment type="caution">
    <text evidence="3">Lacks conserved residue(s) required for the propagation of feature annotation.</text>
</comment>
<dbReference type="InterPro" id="IPR016187">
    <property type="entry name" value="CTDL_fold"/>
</dbReference>
<dbReference type="InterPro" id="IPR002172">
    <property type="entry name" value="LDrepeatLR_classA_rpt"/>
</dbReference>
<evidence type="ECO:0000259" key="4">
    <source>
        <dbReference type="PROSITE" id="PS51828"/>
    </source>
</evidence>
<feature type="disulfide bond" evidence="2">
    <location>
        <begin position="278"/>
        <end position="296"/>
    </location>
</feature>
<organism evidence="5">
    <name type="scientific">Hyalella azteca</name>
    <name type="common">Amphipod</name>
    <dbReference type="NCBI Taxonomy" id="294128"/>
    <lineage>
        <taxon>Eukaryota</taxon>
        <taxon>Metazoa</taxon>
        <taxon>Ecdysozoa</taxon>
        <taxon>Arthropoda</taxon>
        <taxon>Crustacea</taxon>
        <taxon>Multicrustacea</taxon>
        <taxon>Malacostraca</taxon>
        <taxon>Eumalacostraca</taxon>
        <taxon>Peracarida</taxon>
        <taxon>Amphipoda</taxon>
        <taxon>Senticaudata</taxon>
        <taxon>Talitrida</taxon>
        <taxon>Talitroidea</taxon>
        <taxon>Hyalellidae</taxon>
        <taxon>Hyalella</taxon>
    </lineage>
</organism>
<sequence>MVNVWDYPLKPSEIKGIANCSADVQGNFVSWSRGFILTNASSFDVSLTSLCQHVVATTYMWFPHVTDKQAFYICDALGTHLPLPMTGGESYELHRVSRASWGSDKFYYGFISPLRDELKENEYRRNFDGQIQPYHTIIWTPDEPNGDVYENCVYVSEYGFYDVECTADHCATCRFLEPRVFTLRGTCERELRNTFFLAQQGVGSLEFTGYGSYHIRDHNHTWLWSDGDHNIAYMEPHEFNFPMGRRAWTLTGEHPVCGQKEGARELSLSVCSEGEFTCDDARCVPLETRCDLKFDCQDQSDEQLCSVVSIPAVRWTNTPTPCVHTCGEMDEQPQHLVSIPEVRWTNSPDTLCPYSR</sequence>
<dbReference type="Gene3D" id="4.10.400.10">
    <property type="entry name" value="Low-density Lipoprotein Receptor"/>
    <property type="match status" value="1"/>
</dbReference>
<dbReference type="EMBL" id="JQDR03003246">
    <property type="protein sequence ID" value="KAA0202631.1"/>
    <property type="molecule type" value="Genomic_DNA"/>
</dbReference>
<proteinExistence type="predicted"/>
<gene>
    <name evidence="5" type="ORF">HAZT_HAZT010288</name>
</gene>
<evidence type="ECO:0000256" key="1">
    <source>
        <dbReference type="ARBA" id="ARBA00023157"/>
    </source>
</evidence>
<dbReference type="InterPro" id="IPR036055">
    <property type="entry name" value="LDL_receptor-like_sf"/>
</dbReference>
<dbReference type="PROSITE" id="PS01209">
    <property type="entry name" value="LDLRA_1"/>
    <property type="match status" value="1"/>
</dbReference>
<dbReference type="PROSITE" id="PS50068">
    <property type="entry name" value="LDLRA_2"/>
    <property type="match status" value="1"/>
</dbReference>
<accession>A0A6A0HBN7</accession>
<feature type="domain" description="Pentraxin (PTX)" evidence="4">
    <location>
        <begin position="1"/>
        <end position="51"/>
    </location>
</feature>
<dbReference type="AlphaFoldDB" id="A0A6A0HBN7"/>
<dbReference type="PROSITE" id="PS51828">
    <property type="entry name" value="PTX_2"/>
    <property type="match status" value="1"/>
</dbReference>
<protein>
    <recommendedName>
        <fullName evidence="4">Pentraxin (PTX) domain-containing protein</fullName>
    </recommendedName>
</protein>
<name>A0A6A0HBN7_HYAAZ</name>
<dbReference type="SMART" id="SM00192">
    <property type="entry name" value="LDLa"/>
    <property type="match status" value="1"/>
</dbReference>
<dbReference type="InterPro" id="IPR001759">
    <property type="entry name" value="PTX_dom"/>
</dbReference>
<dbReference type="Pfam" id="PF00057">
    <property type="entry name" value="Ldl_recept_a"/>
    <property type="match status" value="1"/>
</dbReference>
<dbReference type="InterPro" id="IPR023415">
    <property type="entry name" value="LDLR_class-A_CS"/>
</dbReference>
<dbReference type="SUPFAM" id="SSF56436">
    <property type="entry name" value="C-type lectin-like"/>
    <property type="match status" value="1"/>
</dbReference>
<dbReference type="CDD" id="cd00112">
    <property type="entry name" value="LDLa"/>
    <property type="match status" value="1"/>
</dbReference>
<comment type="caution">
    <text evidence="5">The sequence shown here is derived from an EMBL/GenBank/DDBJ whole genome shotgun (WGS) entry which is preliminary data.</text>
</comment>
<reference evidence="5" key="3">
    <citation type="submission" date="2019-06" db="EMBL/GenBank/DDBJ databases">
        <authorList>
            <person name="Poynton C."/>
            <person name="Hasenbein S."/>
            <person name="Benoit J.B."/>
            <person name="Sepulveda M.S."/>
            <person name="Poelchau M.F."/>
            <person name="Murali S.C."/>
            <person name="Chen S."/>
            <person name="Glastad K.M."/>
            <person name="Werren J.H."/>
            <person name="Vineis J.H."/>
            <person name="Bowen J.L."/>
            <person name="Friedrich M."/>
            <person name="Jones J."/>
            <person name="Robertson H.M."/>
            <person name="Feyereisen R."/>
            <person name="Mechler-Hickson A."/>
            <person name="Mathers N."/>
            <person name="Lee C.E."/>
            <person name="Colbourne J.K."/>
            <person name="Biales A."/>
            <person name="Johnston J.S."/>
            <person name="Wellborn G.A."/>
            <person name="Rosendale A.J."/>
            <person name="Cridge A.G."/>
            <person name="Munoz-Torres M.C."/>
            <person name="Bain P.A."/>
            <person name="Manny A.R."/>
            <person name="Major K.M."/>
            <person name="Lambert F.N."/>
            <person name="Vulpe C.D."/>
            <person name="Tuck P."/>
            <person name="Blalock B.J."/>
            <person name="Lin Y.-Y."/>
            <person name="Smith M.E."/>
            <person name="Ochoa-Acuna H."/>
            <person name="Chen M.-J.M."/>
            <person name="Childers C.P."/>
            <person name="Qu J."/>
            <person name="Dugan S."/>
            <person name="Lee S.L."/>
            <person name="Chao H."/>
            <person name="Dinh H."/>
            <person name="Han Y."/>
            <person name="Doddapaneni H."/>
            <person name="Worley K.C."/>
            <person name="Muzny D.M."/>
            <person name="Gibbs R.A."/>
            <person name="Richards S."/>
        </authorList>
    </citation>
    <scope>NUCLEOTIDE SEQUENCE</scope>
    <source>
        <strain evidence="5">HAZT.00-mixed</strain>
        <tissue evidence="5">Whole organism</tissue>
    </source>
</reference>
<feature type="disulfide bond" evidence="2">
    <location>
        <begin position="271"/>
        <end position="283"/>
    </location>
</feature>
<reference evidence="5" key="1">
    <citation type="submission" date="2014-08" db="EMBL/GenBank/DDBJ databases">
        <authorList>
            <person name="Murali S."/>
            <person name="Richards S."/>
            <person name="Bandaranaike D."/>
            <person name="Bellair M."/>
            <person name="Blankenburg K."/>
            <person name="Chao H."/>
            <person name="Dinh H."/>
            <person name="Doddapaneni H."/>
            <person name="Dugan-Rocha S."/>
            <person name="Elkadiri S."/>
            <person name="Gnanaolivu R."/>
            <person name="Hughes D."/>
            <person name="Lee S."/>
            <person name="Li M."/>
            <person name="Ming W."/>
            <person name="Munidasa M."/>
            <person name="Muniz J."/>
            <person name="Nguyen L."/>
            <person name="Osuji N."/>
            <person name="Pu L.-L."/>
            <person name="Puazo M."/>
            <person name="Skinner E."/>
            <person name="Qu C."/>
            <person name="Quiroz J."/>
            <person name="Raj R."/>
            <person name="Weissenberger G."/>
            <person name="Xin Y."/>
            <person name="Zou X."/>
            <person name="Han Y."/>
            <person name="Worley K."/>
            <person name="Muzny D."/>
            <person name="Gibbs R."/>
        </authorList>
    </citation>
    <scope>NUCLEOTIDE SEQUENCE</scope>
    <source>
        <strain evidence="5">HAZT.00-mixed</strain>
        <tissue evidence="5">Whole organism</tissue>
    </source>
</reference>
<dbReference type="Gene3D" id="3.10.100.10">
    <property type="entry name" value="Mannose-Binding Protein A, subunit A"/>
    <property type="match status" value="1"/>
</dbReference>
<reference evidence="5" key="2">
    <citation type="journal article" date="2018" name="Environ. Sci. Technol.">
        <title>The Toxicogenome of Hyalella azteca: A Model for Sediment Ecotoxicology and Evolutionary Toxicology.</title>
        <authorList>
            <person name="Poynton H.C."/>
            <person name="Hasenbein S."/>
            <person name="Benoit J.B."/>
            <person name="Sepulveda M.S."/>
            <person name="Poelchau M.F."/>
            <person name="Hughes D.S.T."/>
            <person name="Murali S.C."/>
            <person name="Chen S."/>
            <person name="Glastad K.M."/>
            <person name="Goodisman M.A.D."/>
            <person name="Werren J.H."/>
            <person name="Vineis J.H."/>
            <person name="Bowen J.L."/>
            <person name="Friedrich M."/>
            <person name="Jones J."/>
            <person name="Robertson H.M."/>
            <person name="Feyereisen R."/>
            <person name="Mechler-Hickson A."/>
            <person name="Mathers N."/>
            <person name="Lee C.E."/>
            <person name="Colbourne J.K."/>
            <person name="Biales A."/>
            <person name="Johnston J.S."/>
            <person name="Wellborn G.A."/>
            <person name="Rosendale A.J."/>
            <person name="Cridge A.G."/>
            <person name="Munoz-Torres M.C."/>
            <person name="Bain P.A."/>
            <person name="Manny A.R."/>
            <person name="Major K.M."/>
            <person name="Lambert F.N."/>
            <person name="Vulpe C.D."/>
            <person name="Tuck P."/>
            <person name="Blalock B.J."/>
            <person name="Lin Y.Y."/>
            <person name="Smith M.E."/>
            <person name="Ochoa-Acuna H."/>
            <person name="Chen M.M."/>
            <person name="Childers C.P."/>
            <person name="Qu J."/>
            <person name="Dugan S."/>
            <person name="Lee S.L."/>
            <person name="Chao H."/>
            <person name="Dinh H."/>
            <person name="Han Y."/>
            <person name="Doddapaneni H."/>
            <person name="Worley K.C."/>
            <person name="Muzny D.M."/>
            <person name="Gibbs R.A."/>
            <person name="Richards S."/>
        </authorList>
    </citation>
    <scope>NUCLEOTIDE SEQUENCE</scope>
    <source>
        <strain evidence="5">HAZT.00-mixed</strain>
        <tissue evidence="5">Whole organism</tissue>
    </source>
</reference>
<dbReference type="SUPFAM" id="SSF57424">
    <property type="entry name" value="LDL receptor-like module"/>
    <property type="match status" value="1"/>
</dbReference>
<keyword evidence="1 2" id="KW-1015">Disulfide bond</keyword>
<dbReference type="Proteomes" id="UP000711488">
    <property type="component" value="Unassembled WGS sequence"/>
</dbReference>
<dbReference type="InterPro" id="IPR016186">
    <property type="entry name" value="C-type_lectin-like/link_sf"/>
</dbReference>